<keyword evidence="2" id="KW-1185">Reference proteome</keyword>
<organism evidence="1 2">
    <name type="scientific">Thelephora ganbajun</name>
    <name type="common">Ganba fungus</name>
    <dbReference type="NCBI Taxonomy" id="370292"/>
    <lineage>
        <taxon>Eukaryota</taxon>
        <taxon>Fungi</taxon>
        <taxon>Dikarya</taxon>
        <taxon>Basidiomycota</taxon>
        <taxon>Agaricomycotina</taxon>
        <taxon>Agaricomycetes</taxon>
        <taxon>Thelephorales</taxon>
        <taxon>Thelephoraceae</taxon>
        <taxon>Thelephora</taxon>
    </lineage>
</organism>
<proteinExistence type="predicted"/>
<evidence type="ECO:0000313" key="1">
    <source>
        <dbReference type="EMBL" id="KAF9651761.1"/>
    </source>
</evidence>
<sequence>MGRAFSKLTRSTQTAAGPRVPHELVDEVLDHLADDTATLRSCSLVAKSWIHPSRRCLFNSVFFTASDITKWKKTFPNPEDSPAGHVRDLSFCFIEPEVPIDFADRIPYFSNVQKLALIGRVATDPGFISVLGQLPPSTRSVDITFSKVINANVISVIRQLPNLDNLSLMSTEWGGPIPPGTGELIKSRLSGRLRLRRQFAHRDILNTLMEVPTGLRFTEVEIRDARMDCFTATLDLVKACQDTLTRLHFSTLVLGKYSADQSLDFSRCTRIREVDLGAIYTSGNLYWITRALSSLKPENSPLLSAVTLRLSVTLSLNAPGVVLGQEISYNLSRIGREMVRIREVPKFDTSMA</sequence>
<accession>A0ACB6ZQQ2</accession>
<reference evidence="1" key="1">
    <citation type="submission" date="2019-10" db="EMBL/GenBank/DDBJ databases">
        <authorList>
            <consortium name="DOE Joint Genome Institute"/>
            <person name="Kuo A."/>
            <person name="Miyauchi S."/>
            <person name="Kiss E."/>
            <person name="Drula E."/>
            <person name="Kohler A."/>
            <person name="Sanchez-Garcia M."/>
            <person name="Andreopoulos B."/>
            <person name="Barry K.W."/>
            <person name="Bonito G."/>
            <person name="Buee M."/>
            <person name="Carver A."/>
            <person name="Chen C."/>
            <person name="Cichocki N."/>
            <person name="Clum A."/>
            <person name="Culley D."/>
            <person name="Crous P.W."/>
            <person name="Fauchery L."/>
            <person name="Girlanda M."/>
            <person name="Hayes R."/>
            <person name="Keri Z."/>
            <person name="Labutti K."/>
            <person name="Lipzen A."/>
            <person name="Lombard V."/>
            <person name="Magnuson J."/>
            <person name="Maillard F."/>
            <person name="Morin E."/>
            <person name="Murat C."/>
            <person name="Nolan M."/>
            <person name="Ohm R."/>
            <person name="Pangilinan J."/>
            <person name="Pereira M."/>
            <person name="Perotto S."/>
            <person name="Peter M."/>
            <person name="Riley R."/>
            <person name="Sitrit Y."/>
            <person name="Stielow B."/>
            <person name="Szollosi G."/>
            <person name="Zifcakova L."/>
            <person name="Stursova M."/>
            <person name="Spatafora J.W."/>
            <person name="Tedersoo L."/>
            <person name="Vaario L.-M."/>
            <person name="Yamada A."/>
            <person name="Yan M."/>
            <person name="Wang P."/>
            <person name="Xu J."/>
            <person name="Bruns T."/>
            <person name="Baldrian P."/>
            <person name="Vilgalys R."/>
            <person name="Henrissat B."/>
            <person name="Grigoriev I.V."/>
            <person name="Hibbett D."/>
            <person name="Nagy L.G."/>
            <person name="Martin F.M."/>
        </authorList>
    </citation>
    <scope>NUCLEOTIDE SEQUENCE</scope>
    <source>
        <strain evidence="1">P2</strain>
    </source>
</reference>
<comment type="caution">
    <text evidence="1">The sequence shown here is derived from an EMBL/GenBank/DDBJ whole genome shotgun (WGS) entry which is preliminary data.</text>
</comment>
<reference evidence="1" key="2">
    <citation type="journal article" date="2020" name="Nat. Commun.">
        <title>Large-scale genome sequencing of mycorrhizal fungi provides insights into the early evolution of symbiotic traits.</title>
        <authorList>
            <person name="Miyauchi S."/>
            <person name="Kiss E."/>
            <person name="Kuo A."/>
            <person name="Drula E."/>
            <person name="Kohler A."/>
            <person name="Sanchez-Garcia M."/>
            <person name="Morin E."/>
            <person name="Andreopoulos B."/>
            <person name="Barry K.W."/>
            <person name="Bonito G."/>
            <person name="Buee M."/>
            <person name="Carver A."/>
            <person name="Chen C."/>
            <person name="Cichocki N."/>
            <person name="Clum A."/>
            <person name="Culley D."/>
            <person name="Crous P.W."/>
            <person name="Fauchery L."/>
            <person name="Girlanda M."/>
            <person name="Hayes R.D."/>
            <person name="Keri Z."/>
            <person name="LaButti K."/>
            <person name="Lipzen A."/>
            <person name="Lombard V."/>
            <person name="Magnuson J."/>
            <person name="Maillard F."/>
            <person name="Murat C."/>
            <person name="Nolan M."/>
            <person name="Ohm R.A."/>
            <person name="Pangilinan J."/>
            <person name="Pereira M.F."/>
            <person name="Perotto S."/>
            <person name="Peter M."/>
            <person name="Pfister S."/>
            <person name="Riley R."/>
            <person name="Sitrit Y."/>
            <person name="Stielow J.B."/>
            <person name="Szollosi G."/>
            <person name="Zifcakova L."/>
            <person name="Stursova M."/>
            <person name="Spatafora J.W."/>
            <person name="Tedersoo L."/>
            <person name="Vaario L.M."/>
            <person name="Yamada A."/>
            <person name="Yan M."/>
            <person name="Wang P."/>
            <person name="Xu J."/>
            <person name="Bruns T."/>
            <person name="Baldrian P."/>
            <person name="Vilgalys R."/>
            <person name="Dunand C."/>
            <person name="Henrissat B."/>
            <person name="Grigoriev I.V."/>
            <person name="Hibbett D."/>
            <person name="Nagy L.G."/>
            <person name="Martin F.M."/>
        </authorList>
    </citation>
    <scope>NUCLEOTIDE SEQUENCE</scope>
    <source>
        <strain evidence="1">P2</strain>
    </source>
</reference>
<name>A0ACB6ZQQ2_THEGA</name>
<evidence type="ECO:0000313" key="2">
    <source>
        <dbReference type="Proteomes" id="UP000886501"/>
    </source>
</evidence>
<gene>
    <name evidence="1" type="ORF">BDM02DRAFT_545651</name>
</gene>
<dbReference type="Proteomes" id="UP000886501">
    <property type="component" value="Unassembled WGS sequence"/>
</dbReference>
<dbReference type="EMBL" id="MU117973">
    <property type="protein sequence ID" value="KAF9651761.1"/>
    <property type="molecule type" value="Genomic_DNA"/>
</dbReference>
<protein>
    <submittedName>
        <fullName evidence="1">Uncharacterized protein</fullName>
    </submittedName>
</protein>